<gene>
    <name evidence="5" type="ORF">K491DRAFT_697543</name>
</gene>
<dbReference type="AlphaFoldDB" id="A0A6A6SQN1"/>
<evidence type="ECO:0000256" key="1">
    <source>
        <dbReference type="ARBA" id="ARBA00005664"/>
    </source>
</evidence>
<dbReference type="PANTHER" id="PTHR31306">
    <property type="entry name" value="ALPHA-1,6-MANNOSYLTRANSFERASE MNN11-RELATED"/>
    <property type="match status" value="1"/>
</dbReference>
<protein>
    <submittedName>
        <fullName evidence="5">Glycosyltransferase family 34 protein</fullName>
    </submittedName>
</protein>
<dbReference type="GO" id="GO:0006487">
    <property type="term" value="P:protein N-linked glycosylation"/>
    <property type="evidence" value="ECO:0007669"/>
    <property type="project" value="TreeGrafter"/>
</dbReference>
<dbReference type="GO" id="GO:0000139">
    <property type="term" value="C:Golgi membrane"/>
    <property type="evidence" value="ECO:0007669"/>
    <property type="project" value="TreeGrafter"/>
</dbReference>
<feature type="compositionally biased region" description="Pro residues" evidence="4">
    <location>
        <begin position="47"/>
        <end position="84"/>
    </location>
</feature>
<name>A0A6A6SQN1_9PLEO</name>
<dbReference type="Gene3D" id="3.90.550.10">
    <property type="entry name" value="Spore Coat Polysaccharide Biosynthesis Protein SpsA, Chain A"/>
    <property type="match status" value="1"/>
</dbReference>
<evidence type="ECO:0000313" key="6">
    <source>
        <dbReference type="Proteomes" id="UP000799324"/>
    </source>
</evidence>
<evidence type="ECO:0000313" key="5">
    <source>
        <dbReference type="EMBL" id="KAF2650155.1"/>
    </source>
</evidence>
<dbReference type="EMBL" id="MU004465">
    <property type="protein sequence ID" value="KAF2650155.1"/>
    <property type="molecule type" value="Genomic_DNA"/>
</dbReference>
<evidence type="ECO:0000256" key="4">
    <source>
        <dbReference type="SAM" id="MobiDB-lite"/>
    </source>
</evidence>
<dbReference type="Proteomes" id="UP000799324">
    <property type="component" value="Unassembled WGS sequence"/>
</dbReference>
<organism evidence="5 6">
    <name type="scientific">Lophiostoma macrostomum CBS 122681</name>
    <dbReference type="NCBI Taxonomy" id="1314788"/>
    <lineage>
        <taxon>Eukaryota</taxon>
        <taxon>Fungi</taxon>
        <taxon>Dikarya</taxon>
        <taxon>Ascomycota</taxon>
        <taxon>Pezizomycotina</taxon>
        <taxon>Dothideomycetes</taxon>
        <taxon>Pleosporomycetidae</taxon>
        <taxon>Pleosporales</taxon>
        <taxon>Lophiostomataceae</taxon>
        <taxon>Lophiostoma</taxon>
    </lineage>
</organism>
<evidence type="ECO:0000256" key="3">
    <source>
        <dbReference type="ARBA" id="ARBA00022679"/>
    </source>
</evidence>
<dbReference type="PANTHER" id="PTHR31306:SF5">
    <property type="entry name" value="ALPHA-1,6-MANNOSYLTRANSFERASE MNN10-RELATED"/>
    <property type="match status" value="1"/>
</dbReference>
<sequence length="316" mass="35941">MLVKSLKLSPGILLGTIFLVWFGWHLSHGVPFGDPIPAELPPGMEEPSPPPPPPPPPEEPPPPEAPPSEPPPPEAPPPDPPKPPRIAIVTFITDEKSYIHLSLKNKDHYARRHGYDLVVDYEEHTDRGTTYWKYDMMERLIKKDRWDWLWWMDFDTLITNTGIKVTDIISESLANATNPDDIDYLTTHDCNGLNTGSFLVRSHPRSLDFLHSIYAIHSSGRDSDEHLSEQDAMARLIATEKEAGDRTLRVPQYKLNAFPSEIACYDDAKKAWEHGAFVLHFAGAWAHVKSEDATGELMRKYKDEIIWGDWKEFYGN</sequence>
<proteinExistence type="inferred from homology"/>
<keyword evidence="6" id="KW-1185">Reference proteome</keyword>
<dbReference type="Pfam" id="PF05637">
    <property type="entry name" value="Glyco_transf_34"/>
    <property type="match status" value="2"/>
</dbReference>
<dbReference type="GO" id="GO:0016757">
    <property type="term" value="F:glycosyltransferase activity"/>
    <property type="evidence" value="ECO:0007669"/>
    <property type="project" value="UniProtKB-KW"/>
</dbReference>
<dbReference type="InterPro" id="IPR008630">
    <property type="entry name" value="Glyco_trans_34"/>
</dbReference>
<reference evidence="5" key="1">
    <citation type="journal article" date="2020" name="Stud. Mycol.">
        <title>101 Dothideomycetes genomes: a test case for predicting lifestyles and emergence of pathogens.</title>
        <authorList>
            <person name="Haridas S."/>
            <person name="Albert R."/>
            <person name="Binder M."/>
            <person name="Bloem J."/>
            <person name="Labutti K."/>
            <person name="Salamov A."/>
            <person name="Andreopoulos B."/>
            <person name="Baker S."/>
            <person name="Barry K."/>
            <person name="Bills G."/>
            <person name="Bluhm B."/>
            <person name="Cannon C."/>
            <person name="Castanera R."/>
            <person name="Culley D."/>
            <person name="Daum C."/>
            <person name="Ezra D."/>
            <person name="Gonzalez J."/>
            <person name="Henrissat B."/>
            <person name="Kuo A."/>
            <person name="Liang C."/>
            <person name="Lipzen A."/>
            <person name="Lutzoni F."/>
            <person name="Magnuson J."/>
            <person name="Mondo S."/>
            <person name="Nolan M."/>
            <person name="Ohm R."/>
            <person name="Pangilinan J."/>
            <person name="Park H.-J."/>
            <person name="Ramirez L."/>
            <person name="Alfaro M."/>
            <person name="Sun H."/>
            <person name="Tritt A."/>
            <person name="Yoshinaga Y."/>
            <person name="Zwiers L.-H."/>
            <person name="Turgeon B."/>
            <person name="Goodwin S."/>
            <person name="Spatafora J."/>
            <person name="Crous P."/>
            <person name="Grigoriev I."/>
        </authorList>
    </citation>
    <scope>NUCLEOTIDE SEQUENCE</scope>
    <source>
        <strain evidence="5">CBS 122681</strain>
    </source>
</reference>
<feature type="region of interest" description="Disordered" evidence="4">
    <location>
        <begin position="37"/>
        <end position="85"/>
    </location>
</feature>
<evidence type="ECO:0000256" key="2">
    <source>
        <dbReference type="ARBA" id="ARBA00022676"/>
    </source>
</evidence>
<accession>A0A6A6SQN1</accession>
<dbReference type="OrthoDB" id="205108at2759"/>
<keyword evidence="2" id="KW-0328">Glycosyltransferase</keyword>
<dbReference type="InterPro" id="IPR029044">
    <property type="entry name" value="Nucleotide-diphossugar_trans"/>
</dbReference>
<keyword evidence="3 5" id="KW-0808">Transferase</keyword>
<comment type="similarity">
    <text evidence="1">Belongs to the glycosyltransferase 34 family.</text>
</comment>